<accession>A0A8J8NH86</accession>
<keyword evidence="2" id="KW-1185">Reference proteome</keyword>
<reference evidence="1" key="1">
    <citation type="submission" date="2019-06" db="EMBL/GenBank/DDBJ databases">
        <authorList>
            <person name="Zheng W."/>
        </authorList>
    </citation>
    <scope>NUCLEOTIDE SEQUENCE</scope>
    <source>
        <strain evidence="1">QDHG01</strain>
    </source>
</reference>
<comment type="caution">
    <text evidence="1">The sequence shown here is derived from an EMBL/GenBank/DDBJ whole genome shotgun (WGS) entry which is preliminary data.</text>
</comment>
<dbReference type="EMBL" id="RRYP01015775">
    <property type="protein sequence ID" value="TNV75352.1"/>
    <property type="molecule type" value="Genomic_DNA"/>
</dbReference>
<dbReference type="OrthoDB" id="10263782at2759"/>
<evidence type="ECO:0000313" key="2">
    <source>
        <dbReference type="Proteomes" id="UP000785679"/>
    </source>
</evidence>
<name>A0A8J8NH86_HALGN</name>
<gene>
    <name evidence="1" type="ORF">FGO68_gene5696</name>
</gene>
<evidence type="ECO:0000313" key="1">
    <source>
        <dbReference type="EMBL" id="TNV75352.1"/>
    </source>
</evidence>
<sequence>MEGQKEWFDFTIHDCSGSAYFQRELKNIFPENENIDEIKLIITFQSLKPTLAPPQSVVSEKKGELSEQMKQLCLEKFIEIAQQLEKRLPWNFFDYVDPASGVLMNQDNPNRVYYETLGIDHFLKHYKSVQIGMCRVTDHPKFGLDCYPASIFVSGEVAEEEIELVLREMAKIYQNQ</sequence>
<dbReference type="Proteomes" id="UP000785679">
    <property type="component" value="Unassembled WGS sequence"/>
</dbReference>
<evidence type="ECO:0008006" key="3">
    <source>
        <dbReference type="Google" id="ProtNLM"/>
    </source>
</evidence>
<protein>
    <recommendedName>
        <fullName evidence="3">Methylmalonic aciduria and homocystinuria type D protein</fullName>
    </recommendedName>
</protein>
<proteinExistence type="predicted"/>
<organism evidence="1 2">
    <name type="scientific">Halteria grandinella</name>
    <dbReference type="NCBI Taxonomy" id="5974"/>
    <lineage>
        <taxon>Eukaryota</taxon>
        <taxon>Sar</taxon>
        <taxon>Alveolata</taxon>
        <taxon>Ciliophora</taxon>
        <taxon>Intramacronucleata</taxon>
        <taxon>Spirotrichea</taxon>
        <taxon>Stichotrichia</taxon>
        <taxon>Sporadotrichida</taxon>
        <taxon>Halteriidae</taxon>
        <taxon>Halteria</taxon>
    </lineage>
</organism>
<dbReference type="AlphaFoldDB" id="A0A8J8NH86"/>